<evidence type="ECO:0000313" key="3">
    <source>
        <dbReference type="EMBL" id="MDH8678481.1"/>
    </source>
</evidence>
<gene>
    <name evidence="3" type="ORF">QE109_10010</name>
</gene>
<dbReference type="PANTHER" id="PTHR37423:SF2">
    <property type="entry name" value="MEMBRANE-BOUND LYTIC MUREIN TRANSGLYCOSYLASE C"/>
    <property type="match status" value="1"/>
</dbReference>
<keyword evidence="4" id="KW-1185">Reference proteome</keyword>
<dbReference type="EMBL" id="JARYZI010000006">
    <property type="protein sequence ID" value="MDH8678481.1"/>
    <property type="molecule type" value="Genomic_DNA"/>
</dbReference>
<dbReference type="SUPFAM" id="SSF53955">
    <property type="entry name" value="Lysozyme-like"/>
    <property type="match status" value="1"/>
</dbReference>
<dbReference type="InterPro" id="IPR008258">
    <property type="entry name" value="Transglycosylase_SLT_dom_1"/>
</dbReference>
<accession>A0ABT6NDJ8</accession>
<dbReference type="Gene3D" id="1.10.530.10">
    <property type="match status" value="1"/>
</dbReference>
<comment type="caution">
    <text evidence="3">The sequence shown here is derived from an EMBL/GenBank/DDBJ whole genome shotgun (WGS) entry which is preliminary data.</text>
</comment>
<protein>
    <submittedName>
        <fullName evidence="3">Transglycosylase SLT domain-containing protein</fullName>
    </submittedName>
</protein>
<feature type="domain" description="Transglycosylase SLT" evidence="2">
    <location>
        <begin position="117"/>
        <end position="230"/>
    </location>
</feature>
<sequence length="249" mass="28403">MKSINKIFLGAAVCLFMVVGILCINQIEANKKIEAYENQIQQLNAQINSQEEEINNLSTMLKVANQTLENQKPMVDDYMEISKFVDFDAIESPQLEKAREISEATPLDYESALVLVKYADMYDIPYSLVLAIIDVESNFTKDSVGSSQDRGYMQIIPVTEKYLATQFGEELGLTYDPERIFEPEYNLALGIKYLDELMNTYGANYDRILSAYNRGSGNLSKYYEAYKTYSTSYSRKVLNNETLYVALND</sequence>
<evidence type="ECO:0000313" key="4">
    <source>
        <dbReference type="Proteomes" id="UP001158045"/>
    </source>
</evidence>
<dbReference type="RefSeq" id="WP_281094329.1">
    <property type="nucleotide sequence ID" value="NZ_JARYZI010000006.1"/>
</dbReference>
<reference evidence="3 4" key="1">
    <citation type="submission" date="2023-04" db="EMBL/GenBank/DDBJ databases">
        <title>Fusibacter bizertensis strain WBS, isolated from littoral bottom sediments of the Arctic seas - biochemical and genomic analysis.</title>
        <authorList>
            <person name="Brioukhanov A.L."/>
        </authorList>
    </citation>
    <scope>NUCLEOTIDE SEQUENCE [LARGE SCALE GENOMIC DNA]</scope>
    <source>
        <strain evidence="3 4">WBS</strain>
    </source>
</reference>
<evidence type="ECO:0000259" key="2">
    <source>
        <dbReference type="Pfam" id="PF01464"/>
    </source>
</evidence>
<dbReference type="Proteomes" id="UP001158045">
    <property type="component" value="Unassembled WGS sequence"/>
</dbReference>
<dbReference type="InterPro" id="IPR023346">
    <property type="entry name" value="Lysozyme-like_dom_sf"/>
</dbReference>
<organism evidence="3 4">
    <name type="scientific">Fusibacter bizertensis</name>
    <dbReference type="NCBI Taxonomy" id="1488331"/>
    <lineage>
        <taxon>Bacteria</taxon>
        <taxon>Bacillati</taxon>
        <taxon>Bacillota</taxon>
        <taxon>Clostridia</taxon>
        <taxon>Eubacteriales</taxon>
        <taxon>Eubacteriales Family XII. Incertae Sedis</taxon>
        <taxon>Fusibacter</taxon>
    </lineage>
</organism>
<name>A0ABT6NDJ8_9FIRM</name>
<evidence type="ECO:0000256" key="1">
    <source>
        <dbReference type="SAM" id="Coils"/>
    </source>
</evidence>
<dbReference type="PANTHER" id="PTHR37423">
    <property type="entry name" value="SOLUBLE LYTIC MUREIN TRANSGLYCOSYLASE-RELATED"/>
    <property type="match status" value="1"/>
</dbReference>
<feature type="coiled-coil region" evidence="1">
    <location>
        <begin position="26"/>
        <end position="67"/>
    </location>
</feature>
<dbReference type="Pfam" id="PF01464">
    <property type="entry name" value="SLT"/>
    <property type="match status" value="1"/>
</dbReference>
<keyword evidence="1" id="KW-0175">Coiled coil</keyword>
<proteinExistence type="predicted"/>